<keyword evidence="5" id="KW-0808">Transferase</keyword>
<reference evidence="5 6" key="1">
    <citation type="submission" date="2020-06" db="EMBL/GenBank/DDBJ databases">
        <title>Transcriptomic and genomic resources for Thalictrum thalictroides and T. hernandezii: Facilitating candidate gene discovery in an emerging model plant lineage.</title>
        <authorList>
            <person name="Arias T."/>
            <person name="Riano-Pachon D.M."/>
            <person name="Di Stilio V.S."/>
        </authorList>
    </citation>
    <scope>NUCLEOTIDE SEQUENCE [LARGE SCALE GENOMIC DNA]</scope>
    <source>
        <strain evidence="6">cv. WT478/WT964</strain>
        <tissue evidence="5">Leaves</tissue>
    </source>
</reference>
<evidence type="ECO:0000256" key="2">
    <source>
        <dbReference type="SAM" id="Phobius"/>
    </source>
</evidence>
<accession>A0A7J6WQB7</accession>
<evidence type="ECO:0000313" key="6">
    <source>
        <dbReference type="Proteomes" id="UP000554482"/>
    </source>
</evidence>
<dbReference type="InterPro" id="IPR036426">
    <property type="entry name" value="Bulb-type_lectin_dom_sf"/>
</dbReference>
<gene>
    <name evidence="5" type="ORF">FRX31_011257</name>
</gene>
<dbReference type="Pfam" id="PF01453">
    <property type="entry name" value="B_lectin"/>
    <property type="match status" value="1"/>
</dbReference>
<sequence length="362" mass="40556">MIKSGALFFFLFALLTTVFHVQSSSTPFNFTTNSSSPLPFNSITIDSSISASNQTSNSNSSYWLSPSGVFAFGFYPLCYNCDQYNVAIWINRPSSEVVVWSNNNNEQPIYSGSSIQLSQDGVFTIQLADSTTKPLFNYTLGPAAYALMQDTGNFVVYNSDSNIVWQSFDHPTDTLLQGQTLKPDERLVVPNTDQKLIMQKYGNLELIEIREHYTDDELIMGMYVQGKPYLSEDIKWQSKTRREGGGVVLNLDSTGHMNLVDKAGIVIKKLTKGDKKHNKGSNGNLETTIHRATLESDGVFRLYAERIAPPTTHESKSSVLLWESYCKKCHQREEMLFDVEVSIGWSFLACLLFILLVCPGCC</sequence>
<evidence type="ECO:0000256" key="1">
    <source>
        <dbReference type="ARBA" id="ARBA00022729"/>
    </source>
</evidence>
<dbReference type="OrthoDB" id="1937758at2759"/>
<dbReference type="Proteomes" id="UP000554482">
    <property type="component" value="Unassembled WGS sequence"/>
</dbReference>
<keyword evidence="2" id="KW-1133">Transmembrane helix</keyword>
<dbReference type="EMBL" id="JABWDY010012353">
    <property type="protein sequence ID" value="KAF5199157.1"/>
    <property type="molecule type" value="Genomic_DNA"/>
</dbReference>
<dbReference type="PANTHER" id="PTHR47976:SF115">
    <property type="entry name" value="RECEPTOR-LIKE SERINE_THREONINE-PROTEIN KINASE"/>
    <property type="match status" value="1"/>
</dbReference>
<keyword evidence="2" id="KW-0812">Transmembrane</keyword>
<feature type="domain" description="Bulb-type lectin" evidence="4">
    <location>
        <begin position="47"/>
        <end position="169"/>
    </location>
</feature>
<proteinExistence type="predicted"/>
<feature type="chain" id="PRO_5029858441" evidence="3">
    <location>
        <begin position="24"/>
        <end position="362"/>
    </location>
</feature>
<dbReference type="AlphaFoldDB" id="A0A7J6WQB7"/>
<feature type="transmembrane region" description="Helical" evidence="2">
    <location>
        <begin position="335"/>
        <end position="358"/>
    </location>
</feature>
<keyword evidence="1 3" id="KW-0732">Signal</keyword>
<comment type="caution">
    <text evidence="5">The sequence shown here is derived from an EMBL/GenBank/DDBJ whole genome shotgun (WGS) entry which is preliminary data.</text>
</comment>
<keyword evidence="5" id="KW-0430">Lectin</keyword>
<keyword evidence="2" id="KW-0472">Membrane</keyword>
<dbReference type="Gene3D" id="2.90.10.10">
    <property type="entry name" value="Bulb-type lectin domain"/>
    <property type="match status" value="2"/>
</dbReference>
<dbReference type="PROSITE" id="PS50927">
    <property type="entry name" value="BULB_LECTIN"/>
    <property type="match status" value="1"/>
</dbReference>
<dbReference type="InterPro" id="IPR001480">
    <property type="entry name" value="Bulb-type_lectin_dom"/>
</dbReference>
<keyword evidence="5" id="KW-0418">Kinase</keyword>
<dbReference type="SUPFAM" id="SSF51110">
    <property type="entry name" value="alpha-D-mannose-specific plant lectins"/>
    <property type="match status" value="2"/>
</dbReference>
<evidence type="ECO:0000256" key="3">
    <source>
        <dbReference type="SAM" id="SignalP"/>
    </source>
</evidence>
<dbReference type="PANTHER" id="PTHR47976">
    <property type="entry name" value="G-TYPE LECTIN S-RECEPTOR-LIKE SERINE/THREONINE-PROTEIN KINASE SD2-5"/>
    <property type="match status" value="1"/>
</dbReference>
<organism evidence="5 6">
    <name type="scientific">Thalictrum thalictroides</name>
    <name type="common">Rue-anemone</name>
    <name type="synonym">Anemone thalictroides</name>
    <dbReference type="NCBI Taxonomy" id="46969"/>
    <lineage>
        <taxon>Eukaryota</taxon>
        <taxon>Viridiplantae</taxon>
        <taxon>Streptophyta</taxon>
        <taxon>Embryophyta</taxon>
        <taxon>Tracheophyta</taxon>
        <taxon>Spermatophyta</taxon>
        <taxon>Magnoliopsida</taxon>
        <taxon>Ranunculales</taxon>
        <taxon>Ranunculaceae</taxon>
        <taxon>Thalictroideae</taxon>
        <taxon>Thalictrum</taxon>
    </lineage>
</organism>
<dbReference type="InterPro" id="IPR051343">
    <property type="entry name" value="G-type_lectin_kinases/EP1-like"/>
</dbReference>
<evidence type="ECO:0000259" key="4">
    <source>
        <dbReference type="PROSITE" id="PS50927"/>
    </source>
</evidence>
<dbReference type="SMART" id="SM00108">
    <property type="entry name" value="B_lectin"/>
    <property type="match status" value="1"/>
</dbReference>
<dbReference type="GO" id="GO:0030246">
    <property type="term" value="F:carbohydrate binding"/>
    <property type="evidence" value="ECO:0007669"/>
    <property type="project" value="UniProtKB-KW"/>
</dbReference>
<feature type="signal peptide" evidence="3">
    <location>
        <begin position="1"/>
        <end position="23"/>
    </location>
</feature>
<keyword evidence="6" id="KW-1185">Reference proteome</keyword>
<protein>
    <submittedName>
        <fullName evidence="5">G-type lectin S-receptor-like serine/threonine-protein kinase LECRK1</fullName>
    </submittedName>
</protein>
<evidence type="ECO:0000313" key="5">
    <source>
        <dbReference type="EMBL" id="KAF5199157.1"/>
    </source>
</evidence>
<name>A0A7J6WQB7_THATH</name>
<dbReference type="GO" id="GO:0016301">
    <property type="term" value="F:kinase activity"/>
    <property type="evidence" value="ECO:0007669"/>
    <property type="project" value="UniProtKB-KW"/>
</dbReference>
<keyword evidence="5" id="KW-0675">Receptor</keyword>